<protein>
    <submittedName>
        <fullName evidence="1">Uncharacterized protein</fullName>
    </submittedName>
</protein>
<accession>A0ABR3JQB2</accession>
<evidence type="ECO:0000313" key="1">
    <source>
        <dbReference type="EMBL" id="KAL0958009.1"/>
    </source>
</evidence>
<dbReference type="Proteomes" id="UP001556367">
    <property type="component" value="Unassembled WGS sequence"/>
</dbReference>
<sequence>MPPIKRHPLPSPPNQRFNHRKILTPHEHSLFERIGMDAKQKPTGDLMAYWWYASVLRGDHVIYSVTSIMYGASSIILRVIRLLLYVLEATLLRSASRSAASSRASSAASAASAAASDRCSATASGAKSAMFVRSAASCDCVGD</sequence>
<dbReference type="EMBL" id="JASNQZ010000004">
    <property type="protein sequence ID" value="KAL0958009.1"/>
    <property type="molecule type" value="Genomic_DNA"/>
</dbReference>
<proteinExistence type="predicted"/>
<comment type="caution">
    <text evidence="1">The sequence shown here is derived from an EMBL/GenBank/DDBJ whole genome shotgun (WGS) entry which is preliminary data.</text>
</comment>
<name>A0ABR3JQB2_9AGAR</name>
<gene>
    <name evidence="1" type="ORF">HGRIS_000183</name>
</gene>
<keyword evidence="2" id="KW-1185">Reference proteome</keyword>
<reference evidence="2" key="1">
    <citation type="submission" date="2024-06" db="EMBL/GenBank/DDBJ databases">
        <title>Multi-omics analyses provide insights into the biosynthesis of the anticancer antibiotic pleurotin in Hohenbuehelia grisea.</title>
        <authorList>
            <person name="Weaver J.A."/>
            <person name="Alberti F."/>
        </authorList>
    </citation>
    <scope>NUCLEOTIDE SEQUENCE [LARGE SCALE GENOMIC DNA]</scope>
    <source>
        <strain evidence="2">T-177</strain>
    </source>
</reference>
<evidence type="ECO:0000313" key="2">
    <source>
        <dbReference type="Proteomes" id="UP001556367"/>
    </source>
</evidence>
<organism evidence="1 2">
    <name type="scientific">Hohenbuehelia grisea</name>
    <dbReference type="NCBI Taxonomy" id="104357"/>
    <lineage>
        <taxon>Eukaryota</taxon>
        <taxon>Fungi</taxon>
        <taxon>Dikarya</taxon>
        <taxon>Basidiomycota</taxon>
        <taxon>Agaricomycotina</taxon>
        <taxon>Agaricomycetes</taxon>
        <taxon>Agaricomycetidae</taxon>
        <taxon>Agaricales</taxon>
        <taxon>Pleurotineae</taxon>
        <taxon>Pleurotaceae</taxon>
        <taxon>Hohenbuehelia</taxon>
    </lineage>
</organism>